<dbReference type="Proteomes" id="UP000019249">
    <property type="component" value="Unassembled WGS sequence"/>
</dbReference>
<feature type="transmembrane region" description="Helical" evidence="1">
    <location>
        <begin position="266"/>
        <end position="288"/>
    </location>
</feature>
<comment type="caution">
    <text evidence="2">The sequence shown here is derived from an EMBL/GenBank/DDBJ whole genome shotgun (WGS) entry which is preliminary data.</text>
</comment>
<name>A0ABP3AU76_9LIST</name>
<keyword evidence="3" id="KW-1185">Reference proteome</keyword>
<evidence type="ECO:0000313" key="2">
    <source>
        <dbReference type="EMBL" id="EUJ25858.1"/>
    </source>
</evidence>
<keyword evidence="1" id="KW-0812">Transmembrane</keyword>
<reference evidence="2 3" key="1">
    <citation type="journal article" date="2014" name="Int. J. Syst. Evol. Microbiol.">
        <title>Listeria floridensis sp. nov., Listeria aquatica sp. nov., Listeria cornellensis sp. nov., Listeria riparia sp. nov. and Listeria grandensis sp. nov., from agricultural and natural environments.</title>
        <authorList>
            <person name="den Bakker H.C."/>
            <person name="Warchocki S."/>
            <person name="Wright E.M."/>
            <person name="Allred A.F."/>
            <person name="Ahlstrom C."/>
            <person name="Manuel C.S."/>
            <person name="Stasiewicz M.J."/>
            <person name="Burrell A."/>
            <person name="Roof S."/>
            <person name="Strawn L."/>
            <person name="Fortes E.D."/>
            <person name="Nightingale K.K."/>
            <person name="Kephart D."/>
            <person name="Wiedmann M."/>
        </authorList>
    </citation>
    <scope>NUCLEOTIDE SEQUENCE [LARGE SCALE GENOMIC DNA]</scope>
    <source>
        <strain evidence="2 3">FSL S10-1187</strain>
    </source>
</reference>
<evidence type="ECO:0000256" key="1">
    <source>
        <dbReference type="SAM" id="Phobius"/>
    </source>
</evidence>
<protein>
    <submittedName>
        <fullName evidence="2">Membrane protein</fullName>
    </submittedName>
</protein>
<feature type="transmembrane region" description="Helical" evidence="1">
    <location>
        <begin position="40"/>
        <end position="59"/>
    </location>
</feature>
<keyword evidence="1" id="KW-1133">Transmembrane helix</keyword>
<keyword evidence="1" id="KW-0472">Membrane</keyword>
<feature type="transmembrane region" description="Helical" evidence="1">
    <location>
        <begin position="16"/>
        <end position="34"/>
    </location>
</feature>
<sequence>MLSERFAFSKRKKFDFAFFLNVVLVGVMLFHLIWEANQRYILIFTPIMLLSALAGLRFLTERLFEKGTVNVKKKWDLPILAVSAIIFAVGLVTVGANYGALTQDKHPIHDYQAKQDYAYMRVPVNDRSIVAQTFAAKDAFNTITLKVLEQPDPARRYELTLYDEGTGEILRQIRLTGDEFAVQAKQIQFAKPVSSKSGRYKIKVIETTPREQARGRMLSFGRYNNHKISLYPAGQLYLNGKAQPDVNLGFSVSTEKQAPLMTVTSFAILISILTVITILLWLSLLKVVPKKSGRRGRIEQNVVDDEIF</sequence>
<feature type="transmembrane region" description="Helical" evidence="1">
    <location>
        <begin position="79"/>
        <end position="101"/>
    </location>
</feature>
<evidence type="ECO:0000313" key="3">
    <source>
        <dbReference type="Proteomes" id="UP000019249"/>
    </source>
</evidence>
<organism evidence="2 3">
    <name type="scientific">Listeria floridensis FSL S10-1187</name>
    <dbReference type="NCBI Taxonomy" id="1265817"/>
    <lineage>
        <taxon>Bacteria</taxon>
        <taxon>Bacillati</taxon>
        <taxon>Bacillota</taxon>
        <taxon>Bacilli</taxon>
        <taxon>Bacillales</taxon>
        <taxon>Listeriaceae</taxon>
        <taxon>Listeria</taxon>
    </lineage>
</organism>
<proteinExistence type="predicted"/>
<dbReference type="EMBL" id="AODF01000041">
    <property type="protein sequence ID" value="EUJ25858.1"/>
    <property type="molecule type" value="Genomic_DNA"/>
</dbReference>
<gene>
    <name evidence="2" type="ORF">MFLO_14652</name>
</gene>
<accession>A0ABP3AU76</accession>